<evidence type="ECO:0000313" key="2">
    <source>
        <dbReference type="EMBL" id="ORZ11461.1"/>
    </source>
</evidence>
<sequence length="257" mass="30488">MDPVVFVEHANVADYMPMEPAMVIHFIKQLGTRLQSITQQRKALIRRSRRVSVYSLFLMTIPLVLRSRWIRRTFATYLSYDLFFPFARAPVNLFALCLVTTTLFMAIALDQWKYLARFFWLKHQLAWHVAFSPIIIDHNNNNNSSVTNMTTPQGHHFRSRMTHFYKTLETRLRRAHQRVKEPTRLLDERLEKSTAVVKELYVDYVVSILIVLFLVGDHKPFCDLLKQPTFDQPDWAHCDWLVSLSLYFVPSFRYLFL</sequence>
<evidence type="ECO:0000256" key="1">
    <source>
        <dbReference type="SAM" id="Phobius"/>
    </source>
</evidence>
<protein>
    <submittedName>
        <fullName evidence="2">Uncharacterized protein</fullName>
    </submittedName>
</protein>
<keyword evidence="1" id="KW-1133">Transmembrane helix</keyword>
<feature type="transmembrane region" description="Helical" evidence="1">
    <location>
        <begin position="51"/>
        <end position="69"/>
    </location>
</feature>
<dbReference type="EMBL" id="MCGE01000021">
    <property type="protein sequence ID" value="ORZ11461.1"/>
    <property type="molecule type" value="Genomic_DNA"/>
</dbReference>
<keyword evidence="1" id="KW-0472">Membrane</keyword>
<proteinExistence type="predicted"/>
<dbReference type="AlphaFoldDB" id="A0A1X2I8C4"/>
<gene>
    <name evidence="2" type="ORF">BCR42DRAFT_395125</name>
</gene>
<keyword evidence="3" id="KW-1185">Reference proteome</keyword>
<accession>A0A1X2I8C4</accession>
<reference evidence="2 3" key="1">
    <citation type="submission" date="2016-07" db="EMBL/GenBank/DDBJ databases">
        <title>Pervasive Adenine N6-methylation of Active Genes in Fungi.</title>
        <authorList>
            <consortium name="DOE Joint Genome Institute"/>
            <person name="Mondo S.J."/>
            <person name="Dannebaum R.O."/>
            <person name="Kuo R.C."/>
            <person name="Labutti K."/>
            <person name="Haridas S."/>
            <person name="Kuo A."/>
            <person name="Salamov A."/>
            <person name="Ahrendt S.R."/>
            <person name="Lipzen A."/>
            <person name="Sullivan W."/>
            <person name="Andreopoulos W.B."/>
            <person name="Clum A."/>
            <person name="Lindquist E."/>
            <person name="Daum C."/>
            <person name="Ramamoorthy G.K."/>
            <person name="Gryganskyi A."/>
            <person name="Culley D."/>
            <person name="Magnuson J.K."/>
            <person name="James T.Y."/>
            <person name="O'Malley M.A."/>
            <person name="Stajich J.E."/>
            <person name="Spatafora J.W."/>
            <person name="Visel A."/>
            <person name="Grigoriev I.V."/>
        </authorList>
    </citation>
    <scope>NUCLEOTIDE SEQUENCE [LARGE SCALE GENOMIC DNA]</scope>
    <source>
        <strain evidence="2 3">NRRL 1336</strain>
    </source>
</reference>
<comment type="caution">
    <text evidence="2">The sequence shown here is derived from an EMBL/GenBank/DDBJ whole genome shotgun (WGS) entry which is preliminary data.</text>
</comment>
<organism evidence="2 3">
    <name type="scientific">Absidia repens</name>
    <dbReference type="NCBI Taxonomy" id="90262"/>
    <lineage>
        <taxon>Eukaryota</taxon>
        <taxon>Fungi</taxon>
        <taxon>Fungi incertae sedis</taxon>
        <taxon>Mucoromycota</taxon>
        <taxon>Mucoromycotina</taxon>
        <taxon>Mucoromycetes</taxon>
        <taxon>Mucorales</taxon>
        <taxon>Cunninghamellaceae</taxon>
        <taxon>Absidia</taxon>
    </lineage>
</organism>
<evidence type="ECO:0000313" key="3">
    <source>
        <dbReference type="Proteomes" id="UP000193560"/>
    </source>
</evidence>
<keyword evidence="1" id="KW-0812">Transmembrane</keyword>
<feature type="transmembrane region" description="Helical" evidence="1">
    <location>
        <begin position="89"/>
        <end position="109"/>
    </location>
</feature>
<dbReference type="Proteomes" id="UP000193560">
    <property type="component" value="Unassembled WGS sequence"/>
</dbReference>
<name>A0A1X2I8C4_9FUNG</name>